<feature type="transmembrane region" description="Helical" evidence="6">
    <location>
        <begin position="273"/>
        <end position="290"/>
    </location>
</feature>
<dbReference type="AlphaFoldDB" id="A0AAJ5VVD9"/>
<evidence type="ECO:0000256" key="1">
    <source>
        <dbReference type="ARBA" id="ARBA00004141"/>
    </source>
</evidence>
<evidence type="ECO:0000256" key="6">
    <source>
        <dbReference type="SAM" id="Phobius"/>
    </source>
</evidence>
<dbReference type="PANTHER" id="PTHR21716">
    <property type="entry name" value="TRANSMEMBRANE PROTEIN"/>
    <property type="match status" value="1"/>
</dbReference>
<accession>A0AAJ5VVD9</accession>
<proteinExistence type="inferred from homology"/>
<organism evidence="7 8">
    <name type="scientific">Candidatus Devosia phytovorans</name>
    <dbReference type="NCBI Taxonomy" id="3121372"/>
    <lineage>
        <taxon>Bacteria</taxon>
        <taxon>Pseudomonadati</taxon>
        <taxon>Pseudomonadota</taxon>
        <taxon>Alphaproteobacteria</taxon>
        <taxon>Hyphomicrobiales</taxon>
        <taxon>Devosiaceae</taxon>
        <taxon>Devosia</taxon>
    </lineage>
</organism>
<gene>
    <name evidence="7" type="ORF">P0Y65_20915</name>
</gene>
<feature type="transmembrane region" description="Helical" evidence="6">
    <location>
        <begin position="239"/>
        <end position="261"/>
    </location>
</feature>
<reference evidence="7" key="1">
    <citation type="submission" date="2023-03" db="EMBL/GenBank/DDBJ databases">
        <title>Andean soil-derived lignocellulolytic bacterial consortium as a source of novel taxa and putative plastic-active enzymes.</title>
        <authorList>
            <person name="Diaz-Garcia L."/>
            <person name="Chuvochina M."/>
            <person name="Feuerriegel G."/>
            <person name="Bunk B."/>
            <person name="Sproer C."/>
            <person name="Streit W.R."/>
            <person name="Rodriguez L.M."/>
            <person name="Overmann J."/>
            <person name="Jimenez D.J."/>
        </authorList>
    </citation>
    <scope>NUCLEOTIDE SEQUENCE</scope>
    <source>
        <strain evidence="7">MAG 4196</strain>
    </source>
</reference>
<feature type="transmembrane region" description="Helical" evidence="6">
    <location>
        <begin position="216"/>
        <end position="233"/>
    </location>
</feature>
<dbReference type="InterPro" id="IPR002549">
    <property type="entry name" value="AI-2E-like"/>
</dbReference>
<dbReference type="EMBL" id="CP119312">
    <property type="protein sequence ID" value="WEK04605.1"/>
    <property type="molecule type" value="Genomic_DNA"/>
</dbReference>
<evidence type="ECO:0000256" key="2">
    <source>
        <dbReference type="ARBA" id="ARBA00009773"/>
    </source>
</evidence>
<feature type="transmembrane region" description="Helical" evidence="6">
    <location>
        <begin position="158"/>
        <end position="176"/>
    </location>
</feature>
<evidence type="ECO:0000256" key="5">
    <source>
        <dbReference type="ARBA" id="ARBA00023136"/>
    </source>
</evidence>
<name>A0AAJ5VVD9_9HYPH</name>
<feature type="transmembrane region" description="Helical" evidence="6">
    <location>
        <begin position="63"/>
        <end position="86"/>
    </location>
</feature>
<evidence type="ECO:0000256" key="4">
    <source>
        <dbReference type="ARBA" id="ARBA00022989"/>
    </source>
</evidence>
<protein>
    <submittedName>
        <fullName evidence="7">AI-2E family transporter</fullName>
    </submittedName>
</protein>
<dbReference type="Pfam" id="PF01594">
    <property type="entry name" value="AI-2E_transport"/>
    <property type="match status" value="1"/>
</dbReference>
<keyword evidence="5 6" id="KW-0472">Membrane</keyword>
<keyword evidence="3 6" id="KW-0812">Transmembrane</keyword>
<feature type="transmembrane region" description="Helical" evidence="6">
    <location>
        <begin position="310"/>
        <end position="340"/>
    </location>
</feature>
<keyword evidence="4 6" id="KW-1133">Transmembrane helix</keyword>
<evidence type="ECO:0000313" key="7">
    <source>
        <dbReference type="EMBL" id="WEK04605.1"/>
    </source>
</evidence>
<feature type="transmembrane region" description="Helical" evidence="6">
    <location>
        <begin position="12"/>
        <end position="43"/>
    </location>
</feature>
<evidence type="ECO:0000256" key="3">
    <source>
        <dbReference type="ARBA" id="ARBA00022692"/>
    </source>
</evidence>
<comment type="subcellular location">
    <subcellularLocation>
        <location evidence="1">Membrane</location>
        <topology evidence="1">Multi-pass membrane protein</topology>
    </subcellularLocation>
</comment>
<sequence>MTRQSIQNFTFLALVVAITAAFALLLLPYFSAILWAVILAILFNPLQRRLTVMFRGQRSLAAVASVLVCICVVLIPAILIITSISVEAASLYRQVRDSDYTLADALAQLQNMLPDFANNALAGMNLSNLEEIQESIVSALSTASQTIASGALGVGQSTLQFVIGLAIMLYLLFFLFRDGKPLTGMIRNAIPLDRHRTDEIAAKFVSVVKATVRGNMLIAVIQGGLGGLTFWALGIDAPLLWGVVMAVLSLLPAVGAILVWAPFSVYLGLNGEMTKAIILALVGALVISMIDNLLRPLLVGRETRMPDYVVLISTLGGLSLFGVNGFVLGPLVAALFIAVWSQFTNDRLNIPDQENGPASR</sequence>
<evidence type="ECO:0000313" key="8">
    <source>
        <dbReference type="Proteomes" id="UP001217476"/>
    </source>
</evidence>
<dbReference type="GO" id="GO:0016020">
    <property type="term" value="C:membrane"/>
    <property type="evidence" value="ECO:0007669"/>
    <property type="project" value="UniProtKB-SubCell"/>
</dbReference>
<dbReference type="Proteomes" id="UP001217476">
    <property type="component" value="Chromosome"/>
</dbReference>
<dbReference type="PANTHER" id="PTHR21716:SF4">
    <property type="entry name" value="TRANSMEMBRANE PROTEIN 245"/>
    <property type="match status" value="1"/>
</dbReference>
<comment type="similarity">
    <text evidence="2">Belongs to the autoinducer-2 exporter (AI-2E) (TC 2.A.86) family.</text>
</comment>